<dbReference type="InterPro" id="IPR007312">
    <property type="entry name" value="Phosphoesterase"/>
</dbReference>
<dbReference type="InterPro" id="IPR006311">
    <property type="entry name" value="TAT_signal"/>
</dbReference>
<dbReference type="NCBIfam" id="TIGR03396">
    <property type="entry name" value="PC_PLC"/>
    <property type="match status" value="1"/>
</dbReference>
<dbReference type="InterPro" id="IPR017767">
    <property type="entry name" value="PC-PLC"/>
</dbReference>
<proteinExistence type="inferred from homology"/>
<dbReference type="InterPro" id="IPR017850">
    <property type="entry name" value="Alkaline_phosphatase_core_sf"/>
</dbReference>
<dbReference type="Pfam" id="PF05506">
    <property type="entry name" value="PLipase_C_C"/>
    <property type="match status" value="2"/>
</dbReference>
<feature type="domain" description="Bacterial phospholipase C C-terminal" evidence="4">
    <location>
        <begin position="615"/>
        <end position="696"/>
    </location>
</feature>
<dbReference type="EC" id="3.1.4.3" evidence="2"/>
<evidence type="ECO:0000256" key="1">
    <source>
        <dbReference type="ARBA" id="ARBA00009717"/>
    </source>
</evidence>
<dbReference type="PROSITE" id="PS51318">
    <property type="entry name" value="TAT"/>
    <property type="match status" value="1"/>
</dbReference>
<dbReference type="PANTHER" id="PTHR31956">
    <property type="entry name" value="NON-SPECIFIC PHOSPHOLIPASE C4-RELATED"/>
    <property type="match status" value="1"/>
</dbReference>
<sequence>MSSRTIQNPSRRGFLAAAAGTAGLANTPSFAQTIARALATPASQVSGGLGDIEHVVFLMQENRSFDHYFGCLAGVRGFSDPRAITLPSGKPVWFQPSGSSHVLPYHYDVKNTNALHVGLDHHWKGTEAAWKDWNAWVPKKTSMSLGYFDRGDLPFYYALADAFTTCDAYHCSVFGPTDPNRFYALSGHTAGYVTGIPDSRLYNVNNGTYNADIANDNPAAQGITWQSYAEVLEAQGVSWKVYQEWDNYGDNYLQYFKNFRVDAAGRKLTPESPLYQKCRAMAPGSNAANAAQTTGQWLIDDFAADVRAGRLPAVSWICAPTEYCEHPSPTPNAGENFSARLLAALVDNPEVWAKTVLIITYDENDGFFDHMPSNVPPMDAGRGRSTVANSLQGEVYKGSEPIGLGPRVPTLVISPWSKGGRVNSQLFDHTSQIRFLEEWLVQGKGLPRAAVHCPNISPWRRAVCGDLLSVFNFDEPNKTWPAGVPRTAEYPKYDATAPAWPPATQVLPRQEQVSTGQPRPACPMPYRAEVDGAVQGTARQFALSFANGGSVAEPFIVYSALRSDGPWHYTLAAGTRVEREVWNWSGDSYQLKVHGQNGFVREFSGALGSAARQLEVSLREEPASRSVRLQFSNSSSQVLRLQLADLAYGQGRLLSLSLQPGQNHSETLSVEASRGWYDLGVTLEGESLYWRRLAGHVEGAGLDYTDPVLNGLALAQDSPPVLVPTPPPVNPVRFSASASVSRIGDSINLSWQGLPAGNKHWLGFYRKGMVPGGPGSLKWNYVAAPAGGQSFSLASFAEGEYFFGLFLNDGYEEAAPRLALRLLKRGDINGDGRIDAADREAQRAAMGACAGDNRYQPLANFDADACITQADYRAWFDIFRQQKP</sequence>
<dbReference type="GO" id="GO:0034480">
    <property type="term" value="F:phosphatidylcholine phospholipase C activity"/>
    <property type="evidence" value="ECO:0007669"/>
    <property type="project" value="UniProtKB-EC"/>
</dbReference>
<dbReference type="RefSeq" id="WP_102766462.1">
    <property type="nucleotide sequence ID" value="NZ_POSP01000001.1"/>
</dbReference>
<dbReference type="PANTHER" id="PTHR31956:SF1">
    <property type="entry name" value="NON-SPECIFIC PHOSPHOLIPASE C1"/>
    <property type="match status" value="1"/>
</dbReference>
<comment type="caution">
    <text evidence="5">The sequence shown here is derived from an EMBL/GenBank/DDBJ whole genome shotgun (WGS) entry which is preliminary data.</text>
</comment>
<feature type="domain" description="Bacterial phospholipase C C-terminal" evidence="4">
    <location>
        <begin position="520"/>
        <end position="605"/>
    </location>
</feature>
<gene>
    <name evidence="5" type="ORF">C1O66_02820</name>
</gene>
<name>A0A2N8L462_9BURK</name>
<evidence type="ECO:0000259" key="4">
    <source>
        <dbReference type="Pfam" id="PF05506"/>
    </source>
</evidence>
<dbReference type="Gene3D" id="3.40.720.10">
    <property type="entry name" value="Alkaline Phosphatase, subunit A"/>
    <property type="match status" value="2"/>
</dbReference>
<dbReference type="EMBL" id="POSP01000001">
    <property type="protein sequence ID" value="PND40492.1"/>
    <property type="molecule type" value="Genomic_DNA"/>
</dbReference>
<dbReference type="AlphaFoldDB" id="A0A2N8L462"/>
<keyword evidence="6" id="KW-1185">Reference proteome</keyword>
<accession>A0A2N8L462</accession>
<dbReference type="CDD" id="cd16014">
    <property type="entry name" value="PLC"/>
    <property type="match status" value="1"/>
</dbReference>
<dbReference type="OrthoDB" id="980947at2"/>
<keyword evidence="3" id="KW-0378">Hydrolase</keyword>
<dbReference type="Pfam" id="PF04185">
    <property type="entry name" value="Phosphoesterase"/>
    <property type="match status" value="1"/>
</dbReference>
<evidence type="ECO:0000256" key="3">
    <source>
        <dbReference type="ARBA" id="ARBA00022801"/>
    </source>
</evidence>
<evidence type="ECO:0000313" key="5">
    <source>
        <dbReference type="EMBL" id="PND40492.1"/>
    </source>
</evidence>
<dbReference type="GO" id="GO:0016042">
    <property type="term" value="P:lipid catabolic process"/>
    <property type="evidence" value="ECO:0007669"/>
    <property type="project" value="InterPro"/>
</dbReference>
<dbReference type="Proteomes" id="UP000235916">
    <property type="component" value="Unassembled WGS sequence"/>
</dbReference>
<evidence type="ECO:0000313" key="6">
    <source>
        <dbReference type="Proteomes" id="UP000235916"/>
    </source>
</evidence>
<organism evidence="5 6">
    <name type="scientific">Kinneretia aquatilis</name>
    <dbReference type="NCBI Taxonomy" id="2070761"/>
    <lineage>
        <taxon>Bacteria</taxon>
        <taxon>Pseudomonadati</taxon>
        <taxon>Pseudomonadota</taxon>
        <taxon>Betaproteobacteria</taxon>
        <taxon>Burkholderiales</taxon>
        <taxon>Sphaerotilaceae</taxon>
        <taxon>Roseateles</taxon>
    </lineage>
</organism>
<protein>
    <recommendedName>
        <fullName evidence="2">phospholipase C</fullName>
        <ecNumber evidence="2">3.1.4.3</ecNumber>
    </recommendedName>
</protein>
<evidence type="ECO:0000256" key="2">
    <source>
        <dbReference type="ARBA" id="ARBA00012018"/>
    </source>
</evidence>
<dbReference type="InterPro" id="IPR008475">
    <property type="entry name" value="PLipase_C_C"/>
</dbReference>
<comment type="similarity">
    <text evidence="1">Belongs to the bacterial phospholipase C family.</text>
</comment>
<reference evidence="5 6" key="1">
    <citation type="submission" date="2018-01" db="EMBL/GenBank/DDBJ databases">
        <title>Draft genome sequence of Paucibacter aquatile CR182 isolated from freshwater of the Nakdong River.</title>
        <authorList>
            <person name="Choi A."/>
            <person name="Chung E.J."/>
        </authorList>
    </citation>
    <scope>NUCLEOTIDE SEQUENCE [LARGE SCALE GENOMIC DNA]</scope>
    <source>
        <strain evidence="5 6">CR182</strain>
    </source>
</reference>